<organism evidence="4">
    <name type="scientific">candidate division WOR-3 bacterium</name>
    <dbReference type="NCBI Taxonomy" id="2052148"/>
    <lineage>
        <taxon>Bacteria</taxon>
        <taxon>Bacteria division WOR-3</taxon>
    </lineage>
</organism>
<keyword evidence="3" id="KW-0694">RNA-binding</keyword>
<sequence>MRRYEGLIIIDPRLEEEKIKKRIDEIKNMIEEKGKIEKFEEWGKKKLAYPINKSDDGYYVLFEFQGEGSLVEELKKHLIIGTDYMRFMFIRR</sequence>
<dbReference type="EMBL" id="DTHG01000019">
    <property type="protein sequence ID" value="HGW91216.1"/>
    <property type="molecule type" value="Genomic_DNA"/>
</dbReference>
<dbReference type="Pfam" id="PF01250">
    <property type="entry name" value="Ribosomal_S6"/>
    <property type="match status" value="1"/>
</dbReference>
<comment type="similarity">
    <text evidence="1 3">Belongs to the bacterial ribosomal protein bS6 family.</text>
</comment>
<keyword evidence="3 4" id="KW-0689">Ribosomal protein</keyword>
<comment type="caution">
    <text evidence="4">The sequence shown here is derived from an EMBL/GenBank/DDBJ whole genome shotgun (WGS) entry which is preliminary data.</text>
</comment>
<evidence type="ECO:0000256" key="3">
    <source>
        <dbReference type="HAMAP-Rule" id="MF_00360"/>
    </source>
</evidence>
<dbReference type="NCBIfam" id="TIGR00166">
    <property type="entry name" value="S6"/>
    <property type="match status" value="1"/>
</dbReference>
<comment type="function">
    <text evidence="3">Binds together with bS18 to 16S ribosomal RNA.</text>
</comment>
<dbReference type="GO" id="GO:0005737">
    <property type="term" value="C:cytoplasm"/>
    <property type="evidence" value="ECO:0007669"/>
    <property type="project" value="UniProtKB-ARBA"/>
</dbReference>
<evidence type="ECO:0000256" key="1">
    <source>
        <dbReference type="ARBA" id="ARBA00009512"/>
    </source>
</evidence>
<dbReference type="GO" id="GO:1990904">
    <property type="term" value="C:ribonucleoprotein complex"/>
    <property type="evidence" value="ECO:0007669"/>
    <property type="project" value="UniProtKB-KW"/>
</dbReference>
<dbReference type="InterPro" id="IPR020814">
    <property type="entry name" value="Ribosomal_S6_plastid/chlpt"/>
</dbReference>
<name>A0A7C4U6F3_UNCW3</name>
<dbReference type="InterPro" id="IPR000529">
    <property type="entry name" value="Ribosomal_bS6"/>
</dbReference>
<evidence type="ECO:0000256" key="2">
    <source>
        <dbReference type="ARBA" id="ARBA00035294"/>
    </source>
</evidence>
<dbReference type="SUPFAM" id="SSF54995">
    <property type="entry name" value="Ribosomal protein S6"/>
    <property type="match status" value="1"/>
</dbReference>
<dbReference type="Gene3D" id="3.30.70.60">
    <property type="match status" value="1"/>
</dbReference>
<dbReference type="InterPro" id="IPR035980">
    <property type="entry name" value="Ribosomal_bS6_sf"/>
</dbReference>
<dbReference type="PANTHER" id="PTHR21011">
    <property type="entry name" value="MITOCHONDRIAL 28S RIBOSOMAL PROTEIN S6"/>
    <property type="match status" value="1"/>
</dbReference>
<dbReference type="CDD" id="cd00473">
    <property type="entry name" value="bS6"/>
    <property type="match status" value="1"/>
</dbReference>
<dbReference type="AlphaFoldDB" id="A0A7C4U6F3"/>
<dbReference type="GO" id="GO:0006412">
    <property type="term" value="P:translation"/>
    <property type="evidence" value="ECO:0007669"/>
    <property type="project" value="UniProtKB-UniRule"/>
</dbReference>
<dbReference type="HAMAP" id="MF_00360">
    <property type="entry name" value="Ribosomal_bS6"/>
    <property type="match status" value="1"/>
</dbReference>
<dbReference type="GO" id="GO:0070181">
    <property type="term" value="F:small ribosomal subunit rRNA binding"/>
    <property type="evidence" value="ECO:0007669"/>
    <property type="project" value="TreeGrafter"/>
</dbReference>
<protein>
    <recommendedName>
        <fullName evidence="2 3">Small ribosomal subunit protein bS6</fullName>
    </recommendedName>
</protein>
<proteinExistence type="inferred from homology"/>
<dbReference type="GO" id="GO:0003735">
    <property type="term" value="F:structural constituent of ribosome"/>
    <property type="evidence" value="ECO:0007669"/>
    <property type="project" value="InterPro"/>
</dbReference>
<reference evidence="4" key="1">
    <citation type="journal article" date="2020" name="mSystems">
        <title>Genome- and Community-Level Interaction Insights into Carbon Utilization and Element Cycling Functions of Hydrothermarchaeota in Hydrothermal Sediment.</title>
        <authorList>
            <person name="Zhou Z."/>
            <person name="Liu Y."/>
            <person name="Xu W."/>
            <person name="Pan J."/>
            <person name="Luo Z.H."/>
            <person name="Li M."/>
        </authorList>
    </citation>
    <scope>NUCLEOTIDE SEQUENCE [LARGE SCALE GENOMIC DNA]</scope>
    <source>
        <strain evidence="4">SpSt-780</strain>
    </source>
</reference>
<dbReference type="GO" id="GO:0005840">
    <property type="term" value="C:ribosome"/>
    <property type="evidence" value="ECO:0007669"/>
    <property type="project" value="UniProtKB-KW"/>
</dbReference>
<evidence type="ECO:0000313" key="4">
    <source>
        <dbReference type="EMBL" id="HGW91216.1"/>
    </source>
</evidence>
<keyword evidence="3" id="KW-0699">rRNA-binding</keyword>
<keyword evidence="3" id="KW-0687">Ribonucleoprotein</keyword>
<accession>A0A7C4U6F3</accession>
<dbReference type="PANTHER" id="PTHR21011:SF1">
    <property type="entry name" value="SMALL RIBOSOMAL SUBUNIT PROTEIN BS6M"/>
    <property type="match status" value="1"/>
</dbReference>
<dbReference type="InterPro" id="IPR014717">
    <property type="entry name" value="Transl_elong_EF1B/ribsomal_bS6"/>
</dbReference>
<gene>
    <name evidence="3 4" type="primary">rpsF</name>
    <name evidence="4" type="ORF">ENV67_01570</name>
</gene>